<evidence type="ECO:0000313" key="1">
    <source>
        <dbReference type="EMBL" id="PWN54228.1"/>
    </source>
</evidence>
<evidence type="ECO:0000313" key="2">
    <source>
        <dbReference type="Proteomes" id="UP000245626"/>
    </source>
</evidence>
<proteinExistence type="predicted"/>
<reference evidence="1 2" key="1">
    <citation type="journal article" date="2018" name="Mol. Biol. Evol.">
        <title>Broad Genomic Sampling Reveals a Smut Pathogenic Ancestry of the Fungal Clade Ustilaginomycotina.</title>
        <authorList>
            <person name="Kijpornyongpan T."/>
            <person name="Mondo S.J."/>
            <person name="Barry K."/>
            <person name="Sandor L."/>
            <person name="Lee J."/>
            <person name="Lipzen A."/>
            <person name="Pangilinan J."/>
            <person name="LaButti K."/>
            <person name="Hainaut M."/>
            <person name="Henrissat B."/>
            <person name="Grigoriev I.V."/>
            <person name="Spatafora J.W."/>
            <person name="Aime M.C."/>
        </authorList>
    </citation>
    <scope>NUCLEOTIDE SEQUENCE [LARGE SCALE GENOMIC DNA]</scope>
    <source>
        <strain evidence="1 2">SA 807</strain>
    </source>
</reference>
<keyword evidence="2" id="KW-1185">Reference proteome</keyword>
<protein>
    <submittedName>
        <fullName evidence="1">Uncharacterized protein</fullName>
    </submittedName>
</protein>
<sequence>MSIYLQSSSSSPDCWKGGSRGYFEDGWGETGVENEADQHCGRRKNLSIHIFLQEGGGREVATMNSWERDRLLLSPSACPLRQAVPTPSEPFGHAHPMSRYLSSWYCSGQMENKSHFVPLLPSPSSPSSLDFSSFFKSLRFPSCHACRKDGALRIDLLNLSCTPYTDFALLG</sequence>
<dbReference type="Proteomes" id="UP000245626">
    <property type="component" value="Unassembled WGS sequence"/>
</dbReference>
<gene>
    <name evidence="1" type="ORF">IE53DRAFT_275993</name>
</gene>
<organism evidence="1 2">
    <name type="scientific">Violaceomyces palustris</name>
    <dbReference type="NCBI Taxonomy" id="1673888"/>
    <lineage>
        <taxon>Eukaryota</taxon>
        <taxon>Fungi</taxon>
        <taxon>Dikarya</taxon>
        <taxon>Basidiomycota</taxon>
        <taxon>Ustilaginomycotina</taxon>
        <taxon>Ustilaginomycetes</taxon>
        <taxon>Violaceomycetales</taxon>
        <taxon>Violaceomycetaceae</taxon>
        <taxon>Violaceomyces</taxon>
    </lineage>
</organism>
<name>A0ACD0P804_9BASI</name>
<dbReference type="EMBL" id="KZ819691">
    <property type="protein sequence ID" value="PWN54228.1"/>
    <property type="molecule type" value="Genomic_DNA"/>
</dbReference>
<accession>A0ACD0P804</accession>